<evidence type="ECO:0000313" key="2">
    <source>
        <dbReference type="Proteomes" id="UP001375240"/>
    </source>
</evidence>
<accession>A0AAV9V3H7</accession>
<protein>
    <submittedName>
        <fullName evidence="1">Uncharacterized protein</fullName>
    </submittedName>
</protein>
<name>A0AAV9V3H7_9PEZI</name>
<dbReference type="EMBL" id="JAVHNQ010000003">
    <property type="protein sequence ID" value="KAK6353292.1"/>
    <property type="molecule type" value="Genomic_DNA"/>
</dbReference>
<dbReference type="Proteomes" id="UP001375240">
    <property type="component" value="Unassembled WGS sequence"/>
</dbReference>
<organism evidence="1 2">
    <name type="scientific">Orbilia brochopaga</name>
    <dbReference type="NCBI Taxonomy" id="3140254"/>
    <lineage>
        <taxon>Eukaryota</taxon>
        <taxon>Fungi</taxon>
        <taxon>Dikarya</taxon>
        <taxon>Ascomycota</taxon>
        <taxon>Pezizomycotina</taxon>
        <taxon>Orbiliomycetes</taxon>
        <taxon>Orbiliales</taxon>
        <taxon>Orbiliaceae</taxon>
        <taxon>Orbilia</taxon>
    </lineage>
</organism>
<keyword evidence="2" id="KW-1185">Reference proteome</keyword>
<gene>
    <name evidence="1" type="ORF">TWF696_005265</name>
</gene>
<comment type="caution">
    <text evidence="1">The sequence shown here is derived from an EMBL/GenBank/DDBJ whole genome shotgun (WGS) entry which is preliminary data.</text>
</comment>
<evidence type="ECO:0000313" key="1">
    <source>
        <dbReference type="EMBL" id="KAK6353292.1"/>
    </source>
</evidence>
<proteinExistence type="predicted"/>
<reference evidence="1 2" key="1">
    <citation type="submission" date="2019-10" db="EMBL/GenBank/DDBJ databases">
        <authorList>
            <person name="Palmer J.M."/>
        </authorList>
    </citation>
    <scope>NUCLEOTIDE SEQUENCE [LARGE SCALE GENOMIC DNA]</scope>
    <source>
        <strain evidence="1 2">TWF696</strain>
    </source>
</reference>
<sequence length="140" mass="15197">MLWMRPTLSMHPPRVRSLSIDCKMSQVLKIAALVNALIAVGHGVKGSDLFGADKAHYRVLPKTAAVPFRTGWYQGCALFAILAALNYRWSYAGLDSIDRAVAAIASVTYIVSSYTYRTVGDSAQWPTLIGGILQAYAAFA</sequence>
<dbReference type="AlphaFoldDB" id="A0AAV9V3H7"/>